<evidence type="ECO:0000313" key="1">
    <source>
        <dbReference type="EMBL" id="CAG8798265.1"/>
    </source>
</evidence>
<comment type="caution">
    <text evidence="1">The sequence shown here is derived from an EMBL/GenBank/DDBJ whole genome shotgun (WGS) entry which is preliminary data.</text>
</comment>
<dbReference type="Proteomes" id="UP000789366">
    <property type="component" value="Unassembled WGS sequence"/>
</dbReference>
<organism evidence="1 2">
    <name type="scientific">Cetraspora pellucida</name>
    <dbReference type="NCBI Taxonomy" id="1433469"/>
    <lineage>
        <taxon>Eukaryota</taxon>
        <taxon>Fungi</taxon>
        <taxon>Fungi incertae sedis</taxon>
        <taxon>Mucoromycota</taxon>
        <taxon>Glomeromycotina</taxon>
        <taxon>Glomeromycetes</taxon>
        <taxon>Diversisporales</taxon>
        <taxon>Gigasporaceae</taxon>
        <taxon>Cetraspora</taxon>
    </lineage>
</organism>
<proteinExistence type="predicted"/>
<feature type="non-terminal residue" evidence="1">
    <location>
        <position position="171"/>
    </location>
</feature>
<keyword evidence="2" id="KW-1185">Reference proteome</keyword>
<dbReference type="EMBL" id="CAJVPW010076786">
    <property type="protein sequence ID" value="CAG8798265.1"/>
    <property type="molecule type" value="Genomic_DNA"/>
</dbReference>
<reference evidence="1" key="1">
    <citation type="submission" date="2021-06" db="EMBL/GenBank/DDBJ databases">
        <authorList>
            <person name="Kallberg Y."/>
            <person name="Tangrot J."/>
            <person name="Rosling A."/>
        </authorList>
    </citation>
    <scope>NUCLEOTIDE SEQUENCE</scope>
    <source>
        <strain evidence="1">28 12/20/2015</strain>
    </source>
</reference>
<evidence type="ECO:0000313" key="2">
    <source>
        <dbReference type="Proteomes" id="UP000789366"/>
    </source>
</evidence>
<name>A0ACA9RLH2_9GLOM</name>
<protein>
    <submittedName>
        <fullName evidence="1">4844_t:CDS:1</fullName>
    </submittedName>
</protein>
<gene>
    <name evidence="1" type="ORF">SPELUC_LOCUS17827</name>
</gene>
<accession>A0ACA9RLH2</accession>
<feature type="non-terminal residue" evidence="1">
    <location>
        <position position="1"/>
    </location>
</feature>
<sequence length="171" mass="19013">IIRNEFYVYARDINCIDAKLISKKISFDRGVSYSSSSPKNSVRSKLLATHNNFAECLKDKLENRGVSSAVPGADMNRFNSNFSNNSHSSKRVHVEDTDDSVEEFCEKESEMCQNIAKNSEREKNEIPVIPNDSVGNCVSSLSDTSYSSKNNCIVDFEKSAGGDCVKDFNNS</sequence>